<dbReference type="GO" id="GO:0003677">
    <property type="term" value="F:DNA binding"/>
    <property type="evidence" value="ECO:0007669"/>
    <property type="project" value="InterPro"/>
</dbReference>
<dbReference type="PANTHER" id="PTHR30629">
    <property type="entry name" value="PROPHAGE INTEGRASE"/>
    <property type="match status" value="1"/>
</dbReference>
<evidence type="ECO:0000256" key="3">
    <source>
        <dbReference type="ARBA" id="ARBA00023172"/>
    </source>
</evidence>
<proteinExistence type="inferred from homology"/>
<dbReference type="InterPro" id="IPR025166">
    <property type="entry name" value="Integrase_DNA_bind_dom"/>
</dbReference>
<dbReference type="Gene3D" id="1.10.443.10">
    <property type="entry name" value="Intergrase catalytic core"/>
    <property type="match status" value="1"/>
</dbReference>
<dbReference type="EMBL" id="JADWYS010000001">
    <property type="protein sequence ID" value="MBG9389339.1"/>
    <property type="molecule type" value="Genomic_DNA"/>
</dbReference>
<comment type="caution">
    <text evidence="5">The sequence shown here is derived from an EMBL/GenBank/DDBJ whole genome shotgun (WGS) entry which is preliminary data.</text>
</comment>
<comment type="similarity">
    <text evidence="1">Belongs to the 'phage' integrase family.</text>
</comment>
<dbReference type="Gene3D" id="3.30.160.390">
    <property type="entry name" value="Integrase, DNA-binding domain"/>
    <property type="match status" value="1"/>
</dbReference>
<feature type="domain" description="Tyr recombinase" evidence="4">
    <location>
        <begin position="248"/>
        <end position="419"/>
    </location>
</feature>
<dbReference type="InterPro" id="IPR002104">
    <property type="entry name" value="Integrase_catalytic"/>
</dbReference>
<evidence type="ECO:0000313" key="5">
    <source>
        <dbReference type="EMBL" id="MBG9389339.1"/>
    </source>
</evidence>
<dbReference type="GO" id="GO:0006310">
    <property type="term" value="P:DNA recombination"/>
    <property type="evidence" value="ECO:0007669"/>
    <property type="project" value="UniProtKB-KW"/>
</dbReference>
<evidence type="ECO:0000313" key="6">
    <source>
        <dbReference type="Proteomes" id="UP000651050"/>
    </source>
</evidence>
<dbReference type="PANTHER" id="PTHR30629:SF6">
    <property type="entry name" value="PROPHAGE INTEGRASE INTA-RELATED"/>
    <property type="match status" value="1"/>
</dbReference>
<gene>
    <name evidence="5" type="ORF">I5803_15010</name>
</gene>
<dbReference type="Pfam" id="PF13356">
    <property type="entry name" value="Arm-DNA-bind_3"/>
    <property type="match status" value="1"/>
</dbReference>
<protein>
    <submittedName>
        <fullName evidence="5">Integrase family protein</fullName>
    </submittedName>
</protein>
<dbReference type="InterPro" id="IPR011010">
    <property type="entry name" value="DNA_brk_join_enz"/>
</dbReference>
<dbReference type="InterPro" id="IPR013762">
    <property type="entry name" value="Integrase-like_cat_sf"/>
</dbReference>
<dbReference type="GO" id="GO:0015074">
    <property type="term" value="P:DNA integration"/>
    <property type="evidence" value="ECO:0007669"/>
    <property type="project" value="UniProtKB-KW"/>
</dbReference>
<evidence type="ECO:0000256" key="1">
    <source>
        <dbReference type="ARBA" id="ARBA00008857"/>
    </source>
</evidence>
<dbReference type="InterPro" id="IPR050808">
    <property type="entry name" value="Phage_Integrase"/>
</dbReference>
<accession>A0A931H647</accession>
<dbReference type="Pfam" id="PF00589">
    <property type="entry name" value="Phage_integrase"/>
    <property type="match status" value="1"/>
</dbReference>
<dbReference type="AlphaFoldDB" id="A0A931H647"/>
<evidence type="ECO:0000256" key="2">
    <source>
        <dbReference type="ARBA" id="ARBA00022908"/>
    </source>
</evidence>
<dbReference type="SUPFAM" id="SSF56349">
    <property type="entry name" value="DNA breaking-rejoining enzymes"/>
    <property type="match status" value="1"/>
</dbReference>
<dbReference type="PROSITE" id="PS51898">
    <property type="entry name" value="TYR_RECOMBINASE"/>
    <property type="match status" value="1"/>
</dbReference>
<reference evidence="5" key="1">
    <citation type="submission" date="2020-11" db="EMBL/GenBank/DDBJ databases">
        <title>Bacterial whole genome sequence for Caenimonas sp. DR4.4.</title>
        <authorList>
            <person name="Le V."/>
            <person name="Ko S.-R."/>
            <person name="Ahn C.-Y."/>
            <person name="Oh H.-M."/>
        </authorList>
    </citation>
    <scope>NUCLEOTIDE SEQUENCE</scope>
    <source>
        <strain evidence="5">DR4.4</strain>
    </source>
</reference>
<dbReference type="Proteomes" id="UP000651050">
    <property type="component" value="Unassembled WGS sequence"/>
</dbReference>
<keyword evidence="2" id="KW-0229">DNA integration</keyword>
<evidence type="ECO:0000259" key="4">
    <source>
        <dbReference type="PROSITE" id="PS51898"/>
    </source>
</evidence>
<dbReference type="InterPro" id="IPR038488">
    <property type="entry name" value="Integrase_DNA-bd_sf"/>
</dbReference>
<keyword evidence="3" id="KW-0233">DNA recombination</keyword>
<organism evidence="5 6">
    <name type="scientific">Caenimonas aquaedulcis</name>
    <dbReference type="NCBI Taxonomy" id="2793270"/>
    <lineage>
        <taxon>Bacteria</taxon>
        <taxon>Pseudomonadati</taxon>
        <taxon>Pseudomonadota</taxon>
        <taxon>Betaproteobacteria</taxon>
        <taxon>Burkholderiales</taxon>
        <taxon>Comamonadaceae</taxon>
        <taxon>Caenimonas</taxon>
    </lineage>
</organism>
<keyword evidence="6" id="KW-1185">Reference proteome</keyword>
<dbReference type="RefSeq" id="WP_196987139.1">
    <property type="nucleotide sequence ID" value="NZ_JADWYS010000001.1"/>
</dbReference>
<name>A0A931H647_9BURK</name>
<sequence>MAKISFTAPRVEAFSCPADKAQVFLWDADTPGLGLRATPGSKAYVFQSRFHGQTVRITIGSPDVWPLNNRRDRTGKGGTIVQSGAREEATRLQALVDSGRDPRQVRAERTAVDVANRANQLMRAAKVQDAWDVYLAERRPHWSDHHYADHVRLAQTGGKPRTRSTAKETVAGPLAELMPLRLNEVTAERLDAWVAKEGPKRPARVRLALRLLKAFLRWCAAEPAYRDAVDATAASGKKIREKAGAPKVKHDVLQREQLKAWFSAVQQIPNPVIAAYLQALLLTGARREELAALRWADVNFLWHGMSLKDKVEDSRMVPLTPYVASLLSALPKRNEWVFSSPASKSGRLTEPSIAHRQACQVAGLDGLTLHGLRRSFASLSEWIEVPAGISAQIQGHAPQGVREQNYIRRPLDLLRSWHVKIEAWILVEADITFDQGERTLRLINGANK</sequence>